<sequence>MAPRRMLGRLARAMAGASAIPGKWTVTRPMDVPHRTGSVVVAGLLIGAGLTAVGAAKVYSTALPHGDLDSAIPCEEVPKDNEPMDLDRLLAVLDALAAAYEATEACVTAWEHELRDENALTEAQLLEAITTRYALARDEAKATVFASFACAASEVDRAIAAFGADSNVMACLNRLRATSYAAVDVPPTLTKEQVLLLVAETLDTIAAAIEEATNDAKKLGKADSADDKRAWTKAIHARANHKAAKHLGDGALLLAALRAYSVDAAFVQQLQTLQAAHRARLAAL</sequence>
<proteinExistence type="predicted"/>
<dbReference type="EMBL" id="JH767138">
    <property type="protein sequence ID" value="EQC39756.1"/>
    <property type="molecule type" value="Genomic_DNA"/>
</dbReference>
<protein>
    <submittedName>
        <fullName evidence="1">Uncharacterized protein</fullName>
    </submittedName>
</protein>
<dbReference type="OMA" id="HARANHK"/>
<dbReference type="AlphaFoldDB" id="T0QYI7"/>
<dbReference type="GeneID" id="19943909"/>
<name>T0QYI7_SAPDV</name>
<reference evidence="1 2" key="1">
    <citation type="submission" date="2012-04" db="EMBL/GenBank/DDBJ databases">
        <title>The Genome Sequence of Saprolegnia declina VS20.</title>
        <authorList>
            <consortium name="The Broad Institute Genome Sequencing Platform"/>
            <person name="Russ C."/>
            <person name="Nusbaum C."/>
            <person name="Tyler B."/>
            <person name="van West P."/>
            <person name="Dieguez-Uribeondo J."/>
            <person name="de Bruijn I."/>
            <person name="Tripathy S."/>
            <person name="Jiang R."/>
            <person name="Young S.K."/>
            <person name="Zeng Q."/>
            <person name="Gargeya S."/>
            <person name="Fitzgerald M."/>
            <person name="Haas B."/>
            <person name="Abouelleil A."/>
            <person name="Alvarado L."/>
            <person name="Arachchi H.M."/>
            <person name="Berlin A."/>
            <person name="Chapman S.B."/>
            <person name="Goldberg J."/>
            <person name="Griggs A."/>
            <person name="Gujja S."/>
            <person name="Hansen M."/>
            <person name="Howarth C."/>
            <person name="Imamovic A."/>
            <person name="Larimer J."/>
            <person name="McCowen C."/>
            <person name="Montmayeur A."/>
            <person name="Murphy C."/>
            <person name="Neiman D."/>
            <person name="Pearson M."/>
            <person name="Priest M."/>
            <person name="Roberts A."/>
            <person name="Saif S."/>
            <person name="Shea T."/>
            <person name="Sisk P."/>
            <person name="Sykes S."/>
            <person name="Wortman J."/>
            <person name="Nusbaum C."/>
            <person name="Birren B."/>
        </authorList>
    </citation>
    <scope>NUCLEOTIDE SEQUENCE [LARGE SCALE GENOMIC DNA]</scope>
    <source>
        <strain evidence="1 2">VS20</strain>
    </source>
</reference>
<accession>T0QYI7</accession>
<dbReference type="RefSeq" id="XP_008607028.1">
    <property type="nucleotide sequence ID" value="XM_008608806.1"/>
</dbReference>
<evidence type="ECO:0000313" key="2">
    <source>
        <dbReference type="Proteomes" id="UP000030762"/>
    </source>
</evidence>
<organism evidence="1 2">
    <name type="scientific">Saprolegnia diclina (strain VS20)</name>
    <dbReference type="NCBI Taxonomy" id="1156394"/>
    <lineage>
        <taxon>Eukaryota</taxon>
        <taxon>Sar</taxon>
        <taxon>Stramenopiles</taxon>
        <taxon>Oomycota</taxon>
        <taxon>Saprolegniomycetes</taxon>
        <taxon>Saprolegniales</taxon>
        <taxon>Saprolegniaceae</taxon>
        <taxon>Saprolegnia</taxon>
    </lineage>
</organism>
<gene>
    <name evidence="1" type="ORF">SDRG_03182</name>
</gene>
<dbReference type="Proteomes" id="UP000030762">
    <property type="component" value="Unassembled WGS sequence"/>
</dbReference>
<dbReference type="OrthoDB" id="10453328at2759"/>
<dbReference type="InParanoid" id="T0QYI7"/>
<dbReference type="VEuPathDB" id="FungiDB:SDRG_03182"/>
<evidence type="ECO:0000313" key="1">
    <source>
        <dbReference type="EMBL" id="EQC39756.1"/>
    </source>
</evidence>
<keyword evidence="2" id="KW-1185">Reference proteome</keyword>